<accession>A0A3D8Y5J6</accession>
<comment type="caution">
    <text evidence="3">The sequence shown here is derived from an EMBL/GenBank/DDBJ whole genome shotgun (WGS) entry which is preliminary data.</text>
</comment>
<evidence type="ECO:0000313" key="4">
    <source>
        <dbReference type="Proteomes" id="UP000256373"/>
    </source>
</evidence>
<evidence type="ECO:0000259" key="2">
    <source>
        <dbReference type="Pfam" id="PF18962"/>
    </source>
</evidence>
<dbReference type="Proteomes" id="UP000256373">
    <property type="component" value="Unassembled WGS sequence"/>
</dbReference>
<dbReference type="NCBIfam" id="TIGR04183">
    <property type="entry name" value="Por_Secre_tail"/>
    <property type="match status" value="1"/>
</dbReference>
<gene>
    <name evidence="3" type="ORF">DSL64_28455</name>
</gene>
<feature type="chain" id="PRO_5017726801" description="Secretion system C-terminal sorting domain-containing protein" evidence="1">
    <location>
        <begin position="21"/>
        <end position="1436"/>
    </location>
</feature>
<organism evidence="3 4">
    <name type="scientific">Dyadobacter luteus</name>
    <dbReference type="NCBI Taxonomy" id="2259619"/>
    <lineage>
        <taxon>Bacteria</taxon>
        <taxon>Pseudomonadati</taxon>
        <taxon>Bacteroidota</taxon>
        <taxon>Cytophagia</taxon>
        <taxon>Cytophagales</taxon>
        <taxon>Spirosomataceae</taxon>
        <taxon>Dyadobacter</taxon>
    </lineage>
</organism>
<evidence type="ECO:0000256" key="1">
    <source>
        <dbReference type="SAM" id="SignalP"/>
    </source>
</evidence>
<keyword evidence="4" id="KW-1185">Reference proteome</keyword>
<evidence type="ECO:0000313" key="3">
    <source>
        <dbReference type="EMBL" id="REA55238.1"/>
    </source>
</evidence>
<name>A0A3D8Y5J6_9BACT</name>
<proteinExistence type="predicted"/>
<dbReference type="InterPro" id="IPR026444">
    <property type="entry name" value="Secre_tail"/>
</dbReference>
<dbReference type="Pfam" id="PF18962">
    <property type="entry name" value="Por_Secre_tail"/>
    <property type="match status" value="1"/>
</dbReference>
<dbReference type="EMBL" id="QNUL01000049">
    <property type="protein sequence ID" value="REA55238.1"/>
    <property type="molecule type" value="Genomic_DNA"/>
</dbReference>
<feature type="signal peptide" evidence="1">
    <location>
        <begin position="1"/>
        <end position="20"/>
    </location>
</feature>
<keyword evidence="1" id="KW-0732">Signal</keyword>
<reference evidence="3 4" key="1">
    <citation type="submission" date="2018-07" db="EMBL/GenBank/DDBJ databases">
        <title>Dyadobacter roseus sp. nov., isolated from rose rhizosphere soil.</title>
        <authorList>
            <person name="Chen L."/>
        </authorList>
    </citation>
    <scope>NUCLEOTIDE SEQUENCE [LARGE SCALE GENOMIC DNA]</scope>
    <source>
        <strain evidence="3 4">RS19</strain>
    </source>
</reference>
<feature type="domain" description="Secretion system C-terminal sorting" evidence="2">
    <location>
        <begin position="1367"/>
        <end position="1430"/>
    </location>
</feature>
<protein>
    <recommendedName>
        <fullName evidence="2">Secretion system C-terminal sorting domain-containing protein</fullName>
    </recommendedName>
</protein>
<sequence length="1436" mass="156850">MNFKNLISIVFCLCFQFVSAQGTDTPTIQISGIEAICTHKEMKIPGSFTGSFNENNRFTVEFVEAASKRVIGSYPAMYKAGYFLFTVDNDNLATITSIDFRVSASNPGVVSNIVYGYLLYNRGEIFMTKPAQIGDTLNPGNRITLTFASTSNVPVNITMNDSSRFEVPARSSVYQNYSASEKGEIFIVKAENGCGVQVPSPGKITYKVNPISINFLKFKHTAVCAGMDVEVSYATHGGSIPASAKFRLRFKKAYSEMADSPDFELVATRKSDGILVAKIPDGIAENIHPTHNIRYNMTIIVDSPNLVSPSVEAVGIFRKPVPTITSQSKTIPMGSDFDLTFTVSGPGPFALELSNGNFAFSQYSDYISTSVKPLKTETFYVKSLRSACGISTDLPTQNVVATVEPGIYLPITENTTFDNRNFDICENQKVRLPFQSNVALPAETKFIMEGITRSNKIYQFEAKMLGDSIEFFVPASPKEWVEEGYFSITTFRLKSINPAYTSKEVYGFSIHGMPRIKYDFYRPTTLPYAQKYSYNVRITGGTTFWMYDKNDNEDWGGNDMVVETFVDKTGNYQPKSIRNVCYNATSIPPVHLTVENYTSTAPVVTVIPSSDKRVICDTGDVEVYFEALGQFADNNEFKIYLTDNPNTTLLTVKKPGRYKLPLTDKQASEFHRIGVSSTNPVVRDESTVMVYREVKPYLVTDSTNTNSAENPYLVNPNDRPTGDLWGVGSNSFYQYVPITLNFSGNGKNYSFTRLDLSQRNYIYPPKSVVTAYTLNSATNICGTTLFNNTAYVLWKGYEINLIDFTNTRNFCVGEEMVARFGVTGGLPPSGTQFNLQLAKANGDFQTISRVGYTAGEFRVTIPDLATGNYAVRILSDDRSYSRSYNLRIFAKPTATIALGKDAPNPAVGIPAGSYVTLAYNLKGGEPYVVSTTGFGEKEVNISSYEAGYQFVRSGVYQIESLRNQCGYGTFSGSVAVKVTPVVKKVTARTETSCIGGAITATYLVEGELESEQKVGFYLSASNSRKVELGFAASKSGSVNLSVPANLSPGVYILTCYITGITEVANSEPIYLDKAPALEIMGTTTINAGETTYIEVRPKENGGKRVKLTLSNGVSQELYFSDLRSRYIAVSPTATTSYTIKAAESSCGPVSFLGSATVIVNPVLAEAVKINSVVGSRPSTICEADSVQIYFTKIGSFTATNRFTAKLYDNQGKFIQDLASAGKESPLKVIVPTGLTATNSYRLRVVATDVNTSSSDYAWPVVFSVKPTASFASNRVEADADGTAKIVVKLEGSANWTYTYSNDLGSHVRSSQTQTDTIYLANLNAVTYKLLSVSNVCGTGKITEPSSVTAALVLGLEGSTSEEIKIGPNPVESQLRIQFGSDAKRSLTLYTVTGVQMQYTHAHGKETVLDCSGLASGTYLLKVEEKGISKVVRVVKL</sequence>